<comment type="function">
    <text evidence="6">Subunit of the oligosaccharyl transferase (OST) complex that catalyzes the initial transfer of a defined glycan (Glc(3)Man(9)GlcNAc(2) in eukaryotes) from the lipid carrier dolichol-pyrophosphate to an asparagine residue within an Asn-X-Ser/Thr consensus motif in nascent polypeptide chains, the first step in protein N-glycosylation. N-glycosylation occurs cotranslationally and the complex associates with the Sec61 complex at the channel-forming translocon complex that mediates protein translocation across the endoplasmic reticulum (ER). All subunits are required for a maximal enzyme activity.</text>
</comment>
<keyword evidence="9" id="KW-1185">Reference proteome</keyword>
<dbReference type="GO" id="GO:0008250">
    <property type="term" value="C:oligosaccharyltransferase complex"/>
    <property type="evidence" value="ECO:0007669"/>
    <property type="project" value="UniProtKB-UniRule"/>
</dbReference>
<comment type="similarity">
    <text evidence="2 6">Belongs to the OST5 family.</text>
</comment>
<organism evidence="8 9">
    <name type="scientific">Melanopsichium pennsylvanicum</name>
    <dbReference type="NCBI Taxonomy" id="63383"/>
    <lineage>
        <taxon>Eukaryota</taxon>
        <taxon>Fungi</taxon>
        <taxon>Dikarya</taxon>
        <taxon>Basidiomycota</taxon>
        <taxon>Ustilaginomycotina</taxon>
        <taxon>Ustilaginomycetes</taxon>
        <taxon>Ustilaginales</taxon>
        <taxon>Ustilaginaceae</taxon>
        <taxon>Melanopsichium</taxon>
    </lineage>
</organism>
<sequence length="85" mass="9030">MSETRSRPLASLHASSPSYQPLIPTALLPYIAFVLLSSVFLSAFYFTTLPKKKSISVTEIVVGILASLQAGLGVVALFNAVGVYV</sequence>
<dbReference type="AlphaFoldDB" id="A0AAJ4XM38"/>
<name>A0AAJ4XM38_9BASI</name>
<feature type="region of interest" description="Disordered" evidence="7">
    <location>
        <begin position="1"/>
        <end position="20"/>
    </location>
</feature>
<dbReference type="Proteomes" id="UP001294444">
    <property type="component" value="Unassembled WGS sequence"/>
</dbReference>
<evidence type="ECO:0000256" key="3">
    <source>
        <dbReference type="ARBA" id="ARBA00022692"/>
    </source>
</evidence>
<keyword evidence="5 6" id="KW-0472">Membrane</keyword>
<dbReference type="GO" id="GO:0006487">
    <property type="term" value="P:protein N-linked glycosylation"/>
    <property type="evidence" value="ECO:0007669"/>
    <property type="project" value="UniProtKB-UniRule"/>
</dbReference>
<evidence type="ECO:0000256" key="6">
    <source>
        <dbReference type="RuleBase" id="RU367008"/>
    </source>
</evidence>
<proteinExistence type="inferred from homology"/>
<keyword evidence="3 6" id="KW-0812">Transmembrane</keyword>
<dbReference type="Pfam" id="PF05251">
    <property type="entry name" value="Ost5"/>
    <property type="match status" value="1"/>
</dbReference>
<accession>A0AAJ4XM38</accession>
<dbReference type="EMBL" id="OAPG01000007">
    <property type="protein sequence ID" value="SNX84787.1"/>
    <property type="molecule type" value="Genomic_DNA"/>
</dbReference>
<evidence type="ECO:0000256" key="7">
    <source>
        <dbReference type="SAM" id="MobiDB-lite"/>
    </source>
</evidence>
<evidence type="ECO:0000256" key="4">
    <source>
        <dbReference type="ARBA" id="ARBA00022989"/>
    </source>
</evidence>
<feature type="transmembrane region" description="Helical" evidence="6">
    <location>
        <begin position="27"/>
        <end position="48"/>
    </location>
</feature>
<comment type="subunit">
    <text evidence="6">Component of the oligosaccharyltransferase (OST) complex.</text>
</comment>
<gene>
    <name evidence="8" type="ORF">MEPE_03496</name>
</gene>
<evidence type="ECO:0000313" key="8">
    <source>
        <dbReference type="EMBL" id="SNX84787.1"/>
    </source>
</evidence>
<comment type="caution">
    <text evidence="8">The sequence shown here is derived from an EMBL/GenBank/DDBJ whole genome shotgun (WGS) entry which is preliminary data.</text>
</comment>
<keyword evidence="4 6" id="KW-1133">Transmembrane helix</keyword>
<reference evidence="8" key="1">
    <citation type="submission" date="2023-10" db="EMBL/GenBank/DDBJ databases">
        <authorList>
            <person name="Guldener U."/>
        </authorList>
    </citation>
    <scope>NUCLEOTIDE SEQUENCE</scope>
    <source>
        <strain evidence="8">Mp4</strain>
    </source>
</reference>
<evidence type="ECO:0000256" key="5">
    <source>
        <dbReference type="ARBA" id="ARBA00023136"/>
    </source>
</evidence>
<evidence type="ECO:0000256" key="1">
    <source>
        <dbReference type="ARBA" id="ARBA00004141"/>
    </source>
</evidence>
<feature type="transmembrane region" description="Helical" evidence="6">
    <location>
        <begin position="60"/>
        <end position="84"/>
    </location>
</feature>
<evidence type="ECO:0000313" key="9">
    <source>
        <dbReference type="Proteomes" id="UP001294444"/>
    </source>
</evidence>
<evidence type="ECO:0000256" key="2">
    <source>
        <dbReference type="ARBA" id="ARBA00009825"/>
    </source>
</evidence>
<comment type="subcellular location">
    <subcellularLocation>
        <location evidence="1 6">Membrane</location>
        <topology evidence="1 6">Multi-pass membrane protein</topology>
    </subcellularLocation>
</comment>
<dbReference type="InterPro" id="IPR007915">
    <property type="entry name" value="TMEM258/Ost5"/>
</dbReference>
<protein>
    <recommendedName>
        <fullName evidence="6">Dolichyl-diphosphooligosaccharide-protein glycosyltransferase subunit OST5</fullName>
    </recommendedName>
</protein>